<evidence type="ECO:0000313" key="2">
    <source>
        <dbReference type="Proteomes" id="UP001175353"/>
    </source>
</evidence>
<dbReference type="InterPro" id="IPR008000">
    <property type="entry name" value="Rham/fucose_mutarotase"/>
</dbReference>
<gene>
    <name evidence="1" type="ORF">LTR91_023451</name>
</gene>
<evidence type="ECO:0008006" key="3">
    <source>
        <dbReference type="Google" id="ProtNLM"/>
    </source>
</evidence>
<dbReference type="Proteomes" id="UP001175353">
    <property type="component" value="Unassembled WGS sequence"/>
</dbReference>
<dbReference type="PANTHER" id="PTHR34389">
    <property type="entry name" value="L-RHAMNOSE MUTAROTASE"/>
    <property type="match status" value="1"/>
</dbReference>
<protein>
    <recommendedName>
        <fullName evidence="3">L-rhamnose mutarotase</fullName>
    </recommendedName>
</protein>
<keyword evidence="2" id="KW-1185">Reference proteome</keyword>
<accession>A0AAN6H8X4</accession>
<dbReference type="GO" id="GO:0016857">
    <property type="term" value="F:racemase and epimerase activity, acting on carbohydrates and derivatives"/>
    <property type="evidence" value="ECO:0007669"/>
    <property type="project" value="InterPro"/>
</dbReference>
<reference evidence="1" key="1">
    <citation type="submission" date="2023-06" db="EMBL/GenBank/DDBJ databases">
        <title>Black Yeasts Isolated from many extreme environments.</title>
        <authorList>
            <person name="Coleine C."/>
            <person name="Stajich J.E."/>
            <person name="Selbmann L."/>
        </authorList>
    </citation>
    <scope>NUCLEOTIDE SEQUENCE</scope>
    <source>
        <strain evidence="1">CCFEE 5200</strain>
    </source>
</reference>
<dbReference type="Gene3D" id="3.30.70.100">
    <property type="match status" value="1"/>
</dbReference>
<dbReference type="Pfam" id="PF05336">
    <property type="entry name" value="rhaM"/>
    <property type="match status" value="1"/>
</dbReference>
<evidence type="ECO:0000313" key="1">
    <source>
        <dbReference type="EMBL" id="KAK0954142.1"/>
    </source>
</evidence>
<dbReference type="SUPFAM" id="SSF54909">
    <property type="entry name" value="Dimeric alpha+beta barrel"/>
    <property type="match status" value="1"/>
</dbReference>
<organism evidence="1 2">
    <name type="scientific">Friedmanniomyces endolithicus</name>
    <dbReference type="NCBI Taxonomy" id="329885"/>
    <lineage>
        <taxon>Eukaryota</taxon>
        <taxon>Fungi</taxon>
        <taxon>Dikarya</taxon>
        <taxon>Ascomycota</taxon>
        <taxon>Pezizomycotina</taxon>
        <taxon>Dothideomycetes</taxon>
        <taxon>Dothideomycetidae</taxon>
        <taxon>Mycosphaerellales</taxon>
        <taxon>Teratosphaeriaceae</taxon>
        <taxon>Friedmanniomyces</taxon>
    </lineage>
</organism>
<proteinExistence type="predicted"/>
<dbReference type="EMBL" id="JAUJLE010000518">
    <property type="protein sequence ID" value="KAK0954142.1"/>
    <property type="molecule type" value="Genomic_DNA"/>
</dbReference>
<name>A0AAN6H8X4_9PEZI</name>
<dbReference type="AlphaFoldDB" id="A0AAN6H8X4"/>
<sequence>MACRGSIGLYHSFVAHLSPVHATLAHTTFNMANSQPRRIAQIIHLKRDSLQAYKDCHAAVWPAVLEQIKDCNISDYSIFLDESSMTLFATMKYNGSDFDADMEKMKANKEVQRWWKMTDGMQETLVKGSSGSMDPRGWWKELEEVFRVD</sequence>
<comment type="caution">
    <text evidence="1">The sequence shown here is derived from an EMBL/GenBank/DDBJ whole genome shotgun (WGS) entry which is preliminary data.</text>
</comment>
<dbReference type="InterPro" id="IPR011008">
    <property type="entry name" value="Dimeric_a/b-barrel"/>
</dbReference>
<dbReference type="PANTHER" id="PTHR34389:SF2">
    <property type="entry name" value="L-RHAMNOSE MUTAROTASE"/>
    <property type="match status" value="1"/>
</dbReference>